<protein>
    <recommendedName>
        <fullName evidence="2">KilA-N DNA-binding domain-containing protein</fullName>
    </recommendedName>
</protein>
<dbReference type="EMBL" id="FR695877">
    <property type="protein sequence ID" value="CBX31223.1"/>
    <property type="molecule type" value="Genomic_DNA"/>
</dbReference>
<reference evidence="3" key="1">
    <citation type="journal article" date="2011" name="Environ. Microbiol.">
        <title>Genomic insights into the metabolic potential of the polycyclic aromatic hydrocarbon degrading sulfate-reducing Deltaproteobacterium N47.</title>
        <authorList>
            <person name="Bergmann F."/>
            <person name="Selesi D."/>
            <person name="Weinmaier T."/>
            <person name="Tischler P."/>
            <person name="Rattei T."/>
            <person name="Meckenstock R.U."/>
        </authorList>
    </citation>
    <scope>NUCLEOTIDE SEQUENCE</scope>
</reference>
<keyword evidence="1" id="KW-0175">Coiled coil</keyword>
<evidence type="ECO:0000313" key="3">
    <source>
        <dbReference type="EMBL" id="CBX31223.1"/>
    </source>
</evidence>
<evidence type="ECO:0000256" key="1">
    <source>
        <dbReference type="SAM" id="Coils"/>
    </source>
</evidence>
<proteinExistence type="predicted"/>
<dbReference type="Pfam" id="PF10543">
    <property type="entry name" value="ORF6N"/>
    <property type="match status" value="1"/>
</dbReference>
<accession>E1YM90</accession>
<dbReference type="InterPro" id="IPR018873">
    <property type="entry name" value="KilA-N_DNA-bd_domain"/>
</dbReference>
<dbReference type="AlphaFoldDB" id="E1YM90"/>
<organism evidence="3">
    <name type="scientific">uncultured Desulfobacterium sp</name>
    <dbReference type="NCBI Taxonomy" id="201089"/>
    <lineage>
        <taxon>Bacteria</taxon>
        <taxon>Pseudomonadati</taxon>
        <taxon>Thermodesulfobacteriota</taxon>
        <taxon>Desulfobacteria</taxon>
        <taxon>Desulfobacterales</taxon>
        <taxon>Desulfobacteriaceae</taxon>
        <taxon>Desulfobacterium</taxon>
        <taxon>environmental samples</taxon>
    </lineage>
</organism>
<feature type="coiled-coil region" evidence="1">
    <location>
        <begin position="116"/>
        <end position="150"/>
    </location>
</feature>
<sequence>MAEQLSAEIIATKIHLIRGEKVILDKDLAELYGVSTSILNKAVSRNIDRFPSDFMFALTKDEFSNLKFHFGISSWGGTRKLPRAFTEQGVAMLSGVLKSKRAVVVNIEIMRAFVQLRNLVSSHKQLAGKLSELEQKLEGHDEQIQIIFQAIKELMTTTEKPKRKIGFTIKEKQRAYSKGNQ</sequence>
<feature type="domain" description="KilA-N DNA-binding" evidence="2">
    <location>
        <begin position="13"/>
        <end position="96"/>
    </location>
</feature>
<evidence type="ECO:0000259" key="2">
    <source>
        <dbReference type="Pfam" id="PF10543"/>
    </source>
</evidence>
<name>E1YM90_9BACT</name>
<gene>
    <name evidence="3" type="ORF">N47_E47350</name>
</gene>